<sequence>MRHYSLAMRIFALMVLFVTLANIVESSGHSSKSGINPGYGIDPLAYNKYCKDCLENDEDGVAKHFAANDKSDKNSGICGLCRAAVDFKSNRRTRFGRP</sequence>
<dbReference type="Proteomes" id="UP000285326">
    <property type="component" value="Unassembled WGS sequence"/>
</dbReference>
<comment type="caution">
    <text evidence="2">The sequence shown here is derived from an EMBL/GenBank/DDBJ whole genome shotgun (WGS) entry which is preliminary data.</text>
</comment>
<proteinExistence type="predicted"/>
<evidence type="ECO:0000313" key="2">
    <source>
        <dbReference type="EMBL" id="RKF84308.1"/>
    </source>
</evidence>
<dbReference type="EMBL" id="MCBS01012083">
    <property type="protein sequence ID" value="RKF84308.1"/>
    <property type="molecule type" value="Genomic_DNA"/>
</dbReference>
<feature type="signal peptide" evidence="1">
    <location>
        <begin position="1"/>
        <end position="26"/>
    </location>
</feature>
<accession>A0A420JBX0</accession>
<name>A0A420JBX0_9PEZI</name>
<organism evidence="2 3">
    <name type="scientific">Golovinomyces cichoracearum</name>
    <dbReference type="NCBI Taxonomy" id="62708"/>
    <lineage>
        <taxon>Eukaryota</taxon>
        <taxon>Fungi</taxon>
        <taxon>Dikarya</taxon>
        <taxon>Ascomycota</taxon>
        <taxon>Pezizomycotina</taxon>
        <taxon>Leotiomycetes</taxon>
        <taxon>Erysiphales</taxon>
        <taxon>Erysiphaceae</taxon>
        <taxon>Golovinomyces</taxon>
    </lineage>
</organism>
<protein>
    <submittedName>
        <fullName evidence="2">Uncharacterized protein</fullName>
    </submittedName>
</protein>
<keyword evidence="1" id="KW-0732">Signal</keyword>
<feature type="chain" id="PRO_5019566634" evidence="1">
    <location>
        <begin position="27"/>
        <end position="98"/>
    </location>
</feature>
<reference evidence="2 3" key="1">
    <citation type="journal article" date="2018" name="BMC Genomics">
        <title>Comparative genome analyses reveal sequence features reflecting distinct modes of host-adaptation between dicot and monocot powdery mildew.</title>
        <authorList>
            <person name="Wu Y."/>
            <person name="Ma X."/>
            <person name="Pan Z."/>
            <person name="Kale S.D."/>
            <person name="Song Y."/>
            <person name="King H."/>
            <person name="Zhang Q."/>
            <person name="Presley C."/>
            <person name="Deng X."/>
            <person name="Wei C.I."/>
            <person name="Xiao S."/>
        </authorList>
    </citation>
    <scope>NUCLEOTIDE SEQUENCE [LARGE SCALE GENOMIC DNA]</scope>
    <source>
        <strain evidence="2">UMSG1</strain>
    </source>
</reference>
<gene>
    <name evidence="2" type="ORF">GcM1_120001</name>
</gene>
<evidence type="ECO:0000256" key="1">
    <source>
        <dbReference type="SAM" id="SignalP"/>
    </source>
</evidence>
<evidence type="ECO:0000313" key="3">
    <source>
        <dbReference type="Proteomes" id="UP000285326"/>
    </source>
</evidence>
<dbReference type="AlphaFoldDB" id="A0A420JBX0"/>